<dbReference type="Gene3D" id="1.20.5.1930">
    <property type="match status" value="1"/>
</dbReference>
<dbReference type="Gene3D" id="3.30.565.10">
    <property type="entry name" value="Histidine kinase-like ATPase, C-terminal domain"/>
    <property type="match status" value="1"/>
</dbReference>
<evidence type="ECO:0000256" key="4">
    <source>
        <dbReference type="SAM" id="Phobius"/>
    </source>
</evidence>
<feature type="transmembrane region" description="Helical" evidence="4">
    <location>
        <begin position="56"/>
        <end position="76"/>
    </location>
</feature>
<feature type="transmembrane region" description="Helical" evidence="4">
    <location>
        <begin position="123"/>
        <end position="142"/>
    </location>
</feature>
<keyword evidence="4" id="KW-1133">Transmembrane helix</keyword>
<keyword evidence="7" id="KW-1185">Reference proteome</keyword>
<protein>
    <submittedName>
        <fullName evidence="6">Sensor histidine kinase</fullName>
    </submittedName>
</protein>
<feature type="transmembrane region" description="Helical" evidence="4">
    <location>
        <begin position="174"/>
        <end position="192"/>
    </location>
</feature>
<comment type="caution">
    <text evidence="6">The sequence shown here is derived from an EMBL/GenBank/DDBJ whole genome shotgun (WGS) entry which is preliminary data.</text>
</comment>
<dbReference type="InterPro" id="IPR050482">
    <property type="entry name" value="Sensor_HK_TwoCompSys"/>
</dbReference>
<organism evidence="6 7">
    <name type="scientific">Streptomyces polyasparticus</name>
    <dbReference type="NCBI Taxonomy" id="2767826"/>
    <lineage>
        <taxon>Bacteria</taxon>
        <taxon>Bacillati</taxon>
        <taxon>Actinomycetota</taxon>
        <taxon>Actinomycetes</taxon>
        <taxon>Kitasatosporales</taxon>
        <taxon>Streptomycetaceae</taxon>
        <taxon>Streptomyces</taxon>
    </lineage>
</organism>
<dbReference type="CDD" id="cd16917">
    <property type="entry name" value="HATPase_UhpB-NarQ-NarX-like"/>
    <property type="match status" value="1"/>
</dbReference>
<keyword evidence="4" id="KW-0812">Transmembrane</keyword>
<dbReference type="SUPFAM" id="SSF55874">
    <property type="entry name" value="ATPase domain of HSP90 chaperone/DNA topoisomerase II/histidine kinase"/>
    <property type="match status" value="1"/>
</dbReference>
<dbReference type="InterPro" id="IPR036890">
    <property type="entry name" value="HATPase_C_sf"/>
</dbReference>
<evidence type="ECO:0000313" key="7">
    <source>
        <dbReference type="Proteomes" id="UP000642284"/>
    </source>
</evidence>
<reference evidence="6 7" key="1">
    <citation type="submission" date="2020-08" db="EMBL/GenBank/DDBJ databases">
        <title>Genemic of Streptomyces polyaspartic.</title>
        <authorList>
            <person name="Liu W."/>
        </authorList>
    </citation>
    <scope>NUCLEOTIDE SEQUENCE [LARGE SCALE GENOMIC DNA]</scope>
    <source>
        <strain evidence="6 7">TRM66268-LWL</strain>
    </source>
</reference>
<dbReference type="InterPro" id="IPR011712">
    <property type="entry name" value="Sig_transdc_His_kin_sub3_dim/P"/>
</dbReference>
<evidence type="ECO:0000259" key="5">
    <source>
        <dbReference type="Pfam" id="PF07730"/>
    </source>
</evidence>
<sequence length="418" mass="45361">MVERVRQWHRREWRERGHYERLELQNRIVLVAMTWFFWLSWMVLPLAQTLVWHRPLPMVLALVLLCVGAAQCVAAGRLLGKAIDQHLGRGELPRRELAPTVVLMFCALALTLALEATGAMEEGFTVFVTLFAVIPYATIRSIAAPIRTVLLEFLLLAAGVTGAFALAGVHDLRLFGFAGVVYGAGLLCLLSARCSAWGLSLMWQAEQGREAQALLAVAEERLRFGRDLHDVMGRNLAVIALKSELAVQLAQRGRPEAVDQMIEVQRIAQESQKEVREVVRGYRQAGLDAELAGAQSVLRAAGIACEVTGREAVAELTAPVQAALGWVIREAATNVLRHGDAGRCEVDVRVSEGRAVLTVVNDGAPEALSPGGSGLTGLRERLSGLEGTLQAGPEPGGRFRLTAEVPLRSRAVVGEVAR</sequence>
<dbReference type="PANTHER" id="PTHR24421">
    <property type="entry name" value="NITRATE/NITRITE SENSOR PROTEIN NARX-RELATED"/>
    <property type="match status" value="1"/>
</dbReference>
<dbReference type="PANTHER" id="PTHR24421:SF63">
    <property type="entry name" value="SENSOR HISTIDINE KINASE DESK"/>
    <property type="match status" value="1"/>
</dbReference>
<dbReference type="GO" id="GO:0016301">
    <property type="term" value="F:kinase activity"/>
    <property type="evidence" value="ECO:0007669"/>
    <property type="project" value="UniProtKB-KW"/>
</dbReference>
<feature type="transmembrane region" description="Helical" evidence="4">
    <location>
        <begin position="97"/>
        <end position="117"/>
    </location>
</feature>
<feature type="transmembrane region" description="Helical" evidence="4">
    <location>
        <begin position="149"/>
        <end position="168"/>
    </location>
</feature>
<dbReference type="Proteomes" id="UP000642284">
    <property type="component" value="Unassembled WGS sequence"/>
</dbReference>
<keyword evidence="3" id="KW-0902">Two-component regulatory system</keyword>
<evidence type="ECO:0000256" key="1">
    <source>
        <dbReference type="ARBA" id="ARBA00022679"/>
    </source>
</evidence>
<name>A0ABR7SW47_9ACTN</name>
<keyword evidence="1" id="KW-0808">Transferase</keyword>
<accession>A0ABR7SW47</accession>
<keyword evidence="4" id="KW-0472">Membrane</keyword>
<evidence type="ECO:0000313" key="6">
    <source>
        <dbReference type="EMBL" id="MBC9719114.1"/>
    </source>
</evidence>
<gene>
    <name evidence="6" type="ORF">H9Y04_42025</name>
</gene>
<dbReference type="Pfam" id="PF07730">
    <property type="entry name" value="HisKA_3"/>
    <property type="match status" value="1"/>
</dbReference>
<keyword evidence="2 6" id="KW-0418">Kinase</keyword>
<feature type="transmembrane region" description="Helical" evidence="4">
    <location>
        <begin position="24"/>
        <end position="44"/>
    </location>
</feature>
<dbReference type="EMBL" id="JACTVJ010000033">
    <property type="protein sequence ID" value="MBC9719114.1"/>
    <property type="molecule type" value="Genomic_DNA"/>
</dbReference>
<evidence type="ECO:0000256" key="2">
    <source>
        <dbReference type="ARBA" id="ARBA00022777"/>
    </source>
</evidence>
<proteinExistence type="predicted"/>
<feature type="domain" description="Signal transduction histidine kinase subgroup 3 dimerisation and phosphoacceptor" evidence="5">
    <location>
        <begin position="220"/>
        <end position="286"/>
    </location>
</feature>
<evidence type="ECO:0000256" key="3">
    <source>
        <dbReference type="ARBA" id="ARBA00023012"/>
    </source>
</evidence>